<sequence>MTHSTHPAASDELALLDRYWRAANYLSVGQIYLMDNPLLRQPLEARHIKPRLLGHWGTTPGLNFIYAHLNRIIRQREVDLVYLCGPGHGGPGMVANTWLEGSYSEIYPAISEDVDGMRKLFKQFSFPGGIPSHAAPETPGSINEGGELGYSLSHAFGAVFDNPDLIVPCVIGDGEAETGPLAASWHGNKFLNPQRDGAVLPILHLNGYKIANPTLLGRANDEDLWRLFSGFGYEPLFVSGHEPADMHRQMADALDNAFDKIHHYQQRARAAQQTDEVTLPRWPMIILRSPKGWTGPKQVDGKKVEDFWRAHQVPVAACREDAAHREILENWMRSYNPDDLFDEQGKLKAELRALAPHGEKRMGATPYANGGRLRRELITPDIRRYAIDIEKAGKTQAQSTEVLGAYLSDVFRQNLTNFRLFGPDETASNRLNRVFDATNRSWMEATKPWDEQLAPDGRVMEILSEHQCQGWLEGYLLTGRHGLFNCYEAFIHIVDSMFNQHAKWLKVSRKLKWRAPIASLNYLLSSHVWRQDHNGYSHQDPGFIDHVANKKADIVRIYLPPDANTLLYVTDHCLHTWDRINVIIAGKQPEPQWLTFDEAVHHCEVGMGIWQWAGNEQPGEEPDVVMACAGDVPTMETLAAVDLLRDYLPNLKIRVVNVVDLLALQTHDQHPHGLEEQQFDALFTQNRPVIFAFHGYPSLIHRLTYQRNNHRNFHVRGFIEEGTTTTPFDMTVLNELDRFHLAQEAILRVPGLQDRAATILDQLQEKIAEHHAYVREYGEDLPEVQNWRWSK</sequence>
<dbReference type="CDD" id="cd02011">
    <property type="entry name" value="TPP_PK"/>
    <property type="match status" value="1"/>
</dbReference>
<dbReference type="Pfam" id="PF09363">
    <property type="entry name" value="XFP_C"/>
    <property type="match status" value="1"/>
</dbReference>
<dbReference type="PANTHER" id="PTHR31273:SF0">
    <property type="entry name" value="PHOSPHOKETOLASE-RELATED"/>
    <property type="match status" value="1"/>
</dbReference>
<dbReference type="RefSeq" id="WP_173632264.1">
    <property type="nucleotide sequence ID" value="NZ_CP054212.1"/>
</dbReference>
<gene>
    <name evidence="8" type="ORF">PMPD1_0164</name>
</gene>
<organism evidence="8 9">
    <name type="scientific">Paramixta manurensis</name>
    <dbReference type="NCBI Taxonomy" id="2740817"/>
    <lineage>
        <taxon>Bacteria</taxon>
        <taxon>Pseudomonadati</taxon>
        <taxon>Pseudomonadota</taxon>
        <taxon>Gammaproteobacteria</taxon>
        <taxon>Enterobacterales</taxon>
        <taxon>Erwiniaceae</taxon>
        <taxon>Paramixta</taxon>
    </lineage>
</organism>
<dbReference type="InterPro" id="IPR009014">
    <property type="entry name" value="Transketo_C/PFOR_II"/>
</dbReference>
<keyword evidence="3 5" id="KW-0786">Thiamine pyrophosphate</keyword>
<dbReference type="NCBIfam" id="NF003619">
    <property type="entry name" value="PRK05261.1-4"/>
    <property type="match status" value="1"/>
</dbReference>
<reference evidence="8 9" key="1">
    <citation type="submission" date="2020-06" db="EMBL/GenBank/DDBJ databases">
        <title>Genome sequence of Paramixta manurensis strain PD-1.</title>
        <authorList>
            <person name="Lee C.W."/>
            <person name="Kim J."/>
        </authorList>
    </citation>
    <scope>NUCLEOTIDE SEQUENCE [LARGE SCALE GENOMIC DNA]</scope>
    <source>
        <strain evidence="8 9">PD-1</strain>
    </source>
</reference>
<evidence type="ECO:0000259" key="6">
    <source>
        <dbReference type="Pfam" id="PF09363"/>
    </source>
</evidence>
<evidence type="ECO:0000313" key="9">
    <source>
        <dbReference type="Proteomes" id="UP000505325"/>
    </source>
</evidence>
<dbReference type="EC" id="4.1.2.-" evidence="5"/>
<keyword evidence="9" id="KW-1185">Reference proteome</keyword>
<keyword evidence="4 5" id="KW-0456">Lyase</keyword>
<dbReference type="InterPro" id="IPR019790">
    <property type="entry name" value="Xul5P/Fru6P_PKetolase_CS"/>
</dbReference>
<accession>A0A6M8U9I8</accession>
<dbReference type="GO" id="GO:0016832">
    <property type="term" value="F:aldehyde-lyase activity"/>
    <property type="evidence" value="ECO:0007669"/>
    <property type="project" value="UniProtKB-UniRule"/>
</dbReference>
<dbReference type="PROSITE" id="PS60002">
    <property type="entry name" value="PHOSPHOKETOLASE_1"/>
    <property type="match status" value="1"/>
</dbReference>
<feature type="domain" description="Xylulose 5-phosphate/Fructose 6-phosphate phosphoketolase N-terminal" evidence="7">
    <location>
        <begin position="10"/>
        <end position="372"/>
    </location>
</feature>
<dbReference type="GO" id="GO:0005975">
    <property type="term" value="P:carbohydrate metabolic process"/>
    <property type="evidence" value="ECO:0007669"/>
    <property type="project" value="InterPro"/>
</dbReference>
<dbReference type="NCBIfam" id="NF003621">
    <property type="entry name" value="PRK05261.1-6"/>
    <property type="match status" value="1"/>
</dbReference>
<dbReference type="InterPro" id="IPR029061">
    <property type="entry name" value="THDP-binding"/>
</dbReference>
<protein>
    <recommendedName>
        <fullName evidence="5">Probable phosphoketolase</fullName>
        <ecNumber evidence="5">4.1.2.-</ecNumber>
    </recommendedName>
</protein>
<evidence type="ECO:0000256" key="4">
    <source>
        <dbReference type="ARBA" id="ARBA00023239"/>
    </source>
</evidence>
<evidence type="ECO:0000256" key="1">
    <source>
        <dbReference type="ARBA" id="ARBA00001964"/>
    </source>
</evidence>
<dbReference type="PANTHER" id="PTHR31273">
    <property type="entry name" value="PHOSPHOKETOLASE-RELATED"/>
    <property type="match status" value="1"/>
</dbReference>
<dbReference type="InterPro" id="IPR018970">
    <property type="entry name" value="Xul5P/Fru6P_PKetolase_N"/>
</dbReference>
<dbReference type="EMBL" id="CP054212">
    <property type="protein sequence ID" value="QKJ85147.1"/>
    <property type="molecule type" value="Genomic_DNA"/>
</dbReference>
<proteinExistence type="inferred from homology"/>
<dbReference type="InterPro" id="IPR019789">
    <property type="entry name" value="Xul5P/Fru6P_PKetolase_ThDP_BS"/>
</dbReference>
<dbReference type="Proteomes" id="UP000505325">
    <property type="component" value="Chromosome"/>
</dbReference>
<comment type="cofactor">
    <cofactor evidence="1 5">
        <name>thiamine diphosphate</name>
        <dbReference type="ChEBI" id="CHEBI:58937"/>
    </cofactor>
</comment>
<dbReference type="NCBIfam" id="NF003616">
    <property type="entry name" value="PRK05261.1-1"/>
    <property type="match status" value="1"/>
</dbReference>
<name>A0A6M8U9I8_9GAMM</name>
<dbReference type="Pfam" id="PF09364">
    <property type="entry name" value="XFP_N"/>
    <property type="match status" value="1"/>
</dbReference>
<dbReference type="FunFam" id="3.40.50.970:FF:000091">
    <property type="entry name" value="Xylulose-5-phosphate/fructose-6-phosphate phosphoketolase"/>
    <property type="match status" value="1"/>
</dbReference>
<comment type="similarity">
    <text evidence="2 5">Belongs to the XFP family.</text>
</comment>
<dbReference type="NCBIfam" id="NF003617">
    <property type="entry name" value="PRK05261.1-2"/>
    <property type="match status" value="1"/>
</dbReference>
<dbReference type="PROSITE" id="PS60003">
    <property type="entry name" value="PHOSPHOKETOLASE_2"/>
    <property type="match status" value="1"/>
</dbReference>
<dbReference type="InterPro" id="IPR018969">
    <property type="entry name" value="Xul5P/Fru6P_PKetolase_C"/>
</dbReference>
<feature type="domain" description="Xylulose 5-phosphate/Fructose 6-phosphate phosphoketolase C-terminal" evidence="6">
    <location>
        <begin position="587"/>
        <end position="789"/>
    </location>
</feature>
<evidence type="ECO:0000256" key="3">
    <source>
        <dbReference type="ARBA" id="ARBA00023052"/>
    </source>
</evidence>
<dbReference type="KEGG" id="pmak:PMPD1_0164"/>
<dbReference type="SUPFAM" id="SSF52518">
    <property type="entry name" value="Thiamin diphosphate-binding fold (THDP-binding)"/>
    <property type="match status" value="2"/>
</dbReference>
<dbReference type="HAMAP" id="MF_01403">
    <property type="entry name" value="Phosphoketolase"/>
    <property type="match status" value="1"/>
</dbReference>
<dbReference type="Pfam" id="PF03894">
    <property type="entry name" value="XFP"/>
    <property type="match status" value="1"/>
</dbReference>
<dbReference type="InterPro" id="IPR005593">
    <property type="entry name" value="Xul5P/Fru6P_PKetolase"/>
</dbReference>
<dbReference type="InterPro" id="IPR023962">
    <property type="entry name" value="Phosphoketolase"/>
</dbReference>
<dbReference type="PIRSF" id="PIRSF017245">
    <property type="entry name" value="Phosphoketolase"/>
    <property type="match status" value="1"/>
</dbReference>
<evidence type="ECO:0000256" key="5">
    <source>
        <dbReference type="HAMAP-Rule" id="MF_01403"/>
    </source>
</evidence>
<evidence type="ECO:0000256" key="2">
    <source>
        <dbReference type="ARBA" id="ARBA00005623"/>
    </source>
</evidence>
<dbReference type="Gene3D" id="3.40.50.920">
    <property type="match status" value="1"/>
</dbReference>
<dbReference type="AlphaFoldDB" id="A0A6M8U9I8"/>
<evidence type="ECO:0000259" key="7">
    <source>
        <dbReference type="Pfam" id="PF09364"/>
    </source>
</evidence>
<evidence type="ECO:0000313" key="8">
    <source>
        <dbReference type="EMBL" id="QKJ85147.1"/>
    </source>
</evidence>
<dbReference type="Gene3D" id="3.40.50.970">
    <property type="match status" value="2"/>
</dbReference>